<sequence length="192" mass="21804">MKEAAKTQQLQAGAENSLSRRFSTDRKLYINHKIRIGGLSWWYSGQESACQCKRHRSDPVREDSTCRGATKASVPQYWALNDRSPYAQSLCSAARGDTAIFFLIVEFIIYTQLHILPFYLTLQHIRGDFVMAEHSCICSDDPLICARKIIFTFLFGIEGTCNSIPLNKRMYLRCGTEVNPETTPLDTIPEAQ</sequence>
<reference evidence="1" key="1">
    <citation type="submission" date="2022-03" db="EMBL/GenBank/DDBJ databases">
        <title>Genomic analyses of argali, domestic sheep and their hybrids provide insights into chromosomal evolution, heterosis and genetic basis of agronomic traits.</title>
        <authorList>
            <person name="Li M."/>
        </authorList>
    </citation>
    <scope>NUCLEOTIDE SEQUENCE</scope>
    <source>
        <strain evidence="1">F1 hybrid</strain>
    </source>
</reference>
<evidence type="ECO:0000313" key="1">
    <source>
        <dbReference type="EMBL" id="KAI4588624.1"/>
    </source>
</evidence>
<evidence type="ECO:0000313" key="2">
    <source>
        <dbReference type="Proteomes" id="UP001057279"/>
    </source>
</evidence>
<comment type="caution">
    <text evidence="1">The sequence shown here is derived from an EMBL/GenBank/DDBJ whole genome shotgun (WGS) entry which is preliminary data.</text>
</comment>
<accession>A0ACB9VGH7</accession>
<protein>
    <submittedName>
        <fullName evidence="1">Uncharacterized protein</fullName>
    </submittedName>
</protein>
<keyword evidence="2" id="KW-1185">Reference proteome</keyword>
<gene>
    <name evidence="1" type="ORF">MJG53_003032</name>
</gene>
<proteinExistence type="predicted"/>
<organism evidence="1 2">
    <name type="scientific">Ovis ammon polii x Ovis aries</name>
    <dbReference type="NCBI Taxonomy" id="2918886"/>
    <lineage>
        <taxon>Eukaryota</taxon>
        <taxon>Metazoa</taxon>
        <taxon>Chordata</taxon>
        <taxon>Craniata</taxon>
        <taxon>Vertebrata</taxon>
        <taxon>Euteleostomi</taxon>
        <taxon>Mammalia</taxon>
        <taxon>Eutheria</taxon>
        <taxon>Laurasiatheria</taxon>
        <taxon>Artiodactyla</taxon>
        <taxon>Ruminantia</taxon>
        <taxon>Pecora</taxon>
        <taxon>Bovidae</taxon>
        <taxon>Caprinae</taxon>
        <taxon>Ovis</taxon>
    </lineage>
</organism>
<name>A0ACB9VGH7_9CETA</name>
<dbReference type="Proteomes" id="UP001057279">
    <property type="component" value="Linkage Group LG02"/>
</dbReference>
<dbReference type="EMBL" id="CM043027">
    <property type="protein sequence ID" value="KAI4588624.1"/>
    <property type="molecule type" value="Genomic_DNA"/>
</dbReference>